<name>A0A919GXI5_9ACTN</name>
<protein>
    <recommendedName>
        <fullName evidence="3">Caspase family protein</fullName>
    </recommendedName>
</protein>
<dbReference type="Proteomes" id="UP000600026">
    <property type="component" value="Unassembled WGS sequence"/>
</dbReference>
<evidence type="ECO:0000313" key="2">
    <source>
        <dbReference type="Proteomes" id="UP000600026"/>
    </source>
</evidence>
<dbReference type="RefSeq" id="WP_031143902.1">
    <property type="nucleotide sequence ID" value="NZ_BNEE01000006.1"/>
</dbReference>
<dbReference type="AlphaFoldDB" id="A0A919GXI5"/>
<evidence type="ECO:0008006" key="3">
    <source>
        <dbReference type="Google" id="ProtNLM"/>
    </source>
</evidence>
<gene>
    <name evidence="1" type="ORF">Sxan_31330</name>
</gene>
<dbReference type="OrthoDB" id="4337856at2"/>
<reference evidence="1" key="1">
    <citation type="submission" date="2020-09" db="EMBL/GenBank/DDBJ databases">
        <title>Whole genome shotgun sequence of Streptomyces xanthophaeus NBRC 12829.</title>
        <authorList>
            <person name="Komaki H."/>
            <person name="Tamura T."/>
        </authorList>
    </citation>
    <scope>NUCLEOTIDE SEQUENCE</scope>
    <source>
        <strain evidence="1">NBRC 12829</strain>
    </source>
</reference>
<evidence type="ECO:0000313" key="1">
    <source>
        <dbReference type="EMBL" id="GHI85769.1"/>
    </source>
</evidence>
<keyword evidence="2" id="KW-1185">Reference proteome</keyword>
<proteinExistence type="predicted"/>
<sequence length="267" mass="27718">MTAHSVTPRHPLLPDRRRSCAVFVGSDAGLDRWPGLRSPQEAAGALARVLTSLSRGAAFHRESTTLLLGPRRPADVLDALRDAAAQASDVLLFFYAGAGYPLDRGLALGVADTDPRRPAGTGVDLDEVAAVMRASTAARRAVVLDCAYAGLATSRCTGAAPAPSLLAAGSSSFSPMADPFTETLVEGLTGGVQDGPEVLDLPTLRHAVEAAYARTRYYVENEFIGGPSHVLLRGGGELALGVNPAFGVPDRPGALPARPDVVDAQES</sequence>
<accession>A0A919GXI5</accession>
<dbReference type="EMBL" id="BNEE01000006">
    <property type="protein sequence ID" value="GHI85769.1"/>
    <property type="molecule type" value="Genomic_DNA"/>
</dbReference>
<comment type="caution">
    <text evidence="1">The sequence shown here is derived from an EMBL/GenBank/DDBJ whole genome shotgun (WGS) entry which is preliminary data.</text>
</comment>
<organism evidence="1 2">
    <name type="scientific">Streptomyces xanthophaeus</name>
    <dbReference type="NCBI Taxonomy" id="67385"/>
    <lineage>
        <taxon>Bacteria</taxon>
        <taxon>Bacillati</taxon>
        <taxon>Actinomycetota</taxon>
        <taxon>Actinomycetes</taxon>
        <taxon>Kitasatosporales</taxon>
        <taxon>Streptomycetaceae</taxon>
        <taxon>Streptomyces</taxon>
    </lineage>
</organism>